<protein>
    <submittedName>
        <fullName evidence="1">Uncharacterized protein</fullName>
    </submittedName>
</protein>
<feature type="non-terminal residue" evidence="1">
    <location>
        <position position="69"/>
    </location>
</feature>
<sequence>LPLQEREGNGLVAAAVTCKLEGKGRDWGGHGGCYVVQDTSRKASIQVGSKRFLYQVHPVPAVTTALRQC</sequence>
<organism evidence="1 2">
    <name type="scientific">Ixodes persulcatus</name>
    <name type="common">Taiga tick</name>
    <dbReference type="NCBI Taxonomy" id="34615"/>
    <lineage>
        <taxon>Eukaryota</taxon>
        <taxon>Metazoa</taxon>
        <taxon>Ecdysozoa</taxon>
        <taxon>Arthropoda</taxon>
        <taxon>Chelicerata</taxon>
        <taxon>Arachnida</taxon>
        <taxon>Acari</taxon>
        <taxon>Parasitiformes</taxon>
        <taxon>Ixodida</taxon>
        <taxon>Ixodoidea</taxon>
        <taxon>Ixodidae</taxon>
        <taxon>Ixodinae</taxon>
        <taxon>Ixodes</taxon>
    </lineage>
</organism>
<evidence type="ECO:0000313" key="2">
    <source>
        <dbReference type="Proteomes" id="UP000805193"/>
    </source>
</evidence>
<accession>A0AC60QWI4</accession>
<proteinExistence type="predicted"/>
<reference evidence="1 2" key="1">
    <citation type="journal article" date="2020" name="Cell">
        <title>Large-Scale Comparative Analyses of Tick Genomes Elucidate Their Genetic Diversity and Vector Capacities.</title>
        <authorList>
            <consortium name="Tick Genome and Microbiome Consortium (TIGMIC)"/>
            <person name="Jia N."/>
            <person name="Wang J."/>
            <person name="Shi W."/>
            <person name="Du L."/>
            <person name="Sun Y."/>
            <person name="Zhan W."/>
            <person name="Jiang J.F."/>
            <person name="Wang Q."/>
            <person name="Zhang B."/>
            <person name="Ji P."/>
            <person name="Bell-Sakyi L."/>
            <person name="Cui X.M."/>
            <person name="Yuan T.T."/>
            <person name="Jiang B.G."/>
            <person name="Yang W.F."/>
            <person name="Lam T.T."/>
            <person name="Chang Q.C."/>
            <person name="Ding S.J."/>
            <person name="Wang X.J."/>
            <person name="Zhu J.G."/>
            <person name="Ruan X.D."/>
            <person name="Zhao L."/>
            <person name="Wei J.T."/>
            <person name="Ye R.Z."/>
            <person name="Que T.C."/>
            <person name="Du C.H."/>
            <person name="Zhou Y.H."/>
            <person name="Cheng J.X."/>
            <person name="Dai P.F."/>
            <person name="Guo W.B."/>
            <person name="Han X.H."/>
            <person name="Huang E.J."/>
            <person name="Li L.F."/>
            <person name="Wei W."/>
            <person name="Gao Y.C."/>
            <person name="Liu J.Z."/>
            <person name="Shao H.Z."/>
            <person name="Wang X."/>
            <person name="Wang C.C."/>
            <person name="Yang T.C."/>
            <person name="Huo Q.B."/>
            <person name="Li W."/>
            <person name="Chen H.Y."/>
            <person name="Chen S.E."/>
            <person name="Zhou L.G."/>
            <person name="Ni X.B."/>
            <person name="Tian J.H."/>
            <person name="Sheng Y."/>
            <person name="Liu T."/>
            <person name="Pan Y.S."/>
            <person name="Xia L.Y."/>
            <person name="Li J."/>
            <person name="Zhao F."/>
            <person name="Cao W.C."/>
        </authorList>
    </citation>
    <scope>NUCLEOTIDE SEQUENCE [LARGE SCALE GENOMIC DNA]</scope>
    <source>
        <strain evidence="1">Iper-2018</strain>
    </source>
</reference>
<feature type="non-terminal residue" evidence="1">
    <location>
        <position position="1"/>
    </location>
</feature>
<evidence type="ECO:0000313" key="1">
    <source>
        <dbReference type="EMBL" id="KAG0443984.1"/>
    </source>
</evidence>
<comment type="caution">
    <text evidence="1">The sequence shown here is derived from an EMBL/GenBank/DDBJ whole genome shotgun (WGS) entry which is preliminary data.</text>
</comment>
<gene>
    <name evidence="1" type="ORF">HPB47_014318</name>
</gene>
<keyword evidence="2" id="KW-1185">Reference proteome</keyword>
<dbReference type="EMBL" id="JABSTQ010002645">
    <property type="protein sequence ID" value="KAG0443984.1"/>
    <property type="molecule type" value="Genomic_DNA"/>
</dbReference>
<dbReference type="Proteomes" id="UP000805193">
    <property type="component" value="Unassembled WGS sequence"/>
</dbReference>
<name>A0AC60QWI4_IXOPE</name>